<keyword evidence="4" id="KW-1185">Reference proteome</keyword>
<dbReference type="eggNOG" id="ENOG502RZSK">
    <property type="taxonomic scope" value="Eukaryota"/>
</dbReference>
<dbReference type="RefSeq" id="XP_002584149.1">
    <property type="nucleotide sequence ID" value="XM_002584103.1"/>
</dbReference>
<proteinExistence type="predicted"/>
<accession>C4JUN5</accession>
<dbReference type="InterPro" id="IPR046539">
    <property type="entry name" value="DUF6604"/>
</dbReference>
<organism evidence="3 4">
    <name type="scientific">Uncinocarpus reesii (strain UAMH 1704)</name>
    <dbReference type="NCBI Taxonomy" id="336963"/>
    <lineage>
        <taxon>Eukaryota</taxon>
        <taxon>Fungi</taxon>
        <taxon>Dikarya</taxon>
        <taxon>Ascomycota</taxon>
        <taxon>Pezizomycotina</taxon>
        <taxon>Eurotiomycetes</taxon>
        <taxon>Eurotiomycetidae</taxon>
        <taxon>Onygenales</taxon>
        <taxon>Onygenaceae</taxon>
        <taxon>Uncinocarpus</taxon>
    </lineage>
</organism>
<dbReference type="KEGG" id="ure:UREG_04838"/>
<dbReference type="GeneID" id="8438212"/>
<evidence type="ECO:0000256" key="1">
    <source>
        <dbReference type="SAM" id="MobiDB-lite"/>
    </source>
</evidence>
<dbReference type="OrthoDB" id="5238236at2759"/>
<evidence type="ECO:0000313" key="4">
    <source>
        <dbReference type="Proteomes" id="UP000002058"/>
    </source>
</evidence>
<name>C4JUN5_UNCRE</name>
<protein>
    <recommendedName>
        <fullName evidence="2">DUF6604 domain-containing protein</fullName>
    </recommendedName>
</protein>
<dbReference type="HOGENOM" id="CLU_365323_0_0_1"/>
<feature type="domain" description="DUF6604" evidence="2">
    <location>
        <begin position="1"/>
        <end position="175"/>
    </location>
</feature>
<evidence type="ECO:0000259" key="2">
    <source>
        <dbReference type="Pfam" id="PF20253"/>
    </source>
</evidence>
<feature type="region of interest" description="Disordered" evidence="1">
    <location>
        <begin position="59"/>
        <end position="114"/>
    </location>
</feature>
<sequence length="764" mass="87654">MPLNVQRVLRRAIDARKRCAAWFEKRGMNDIPALDGHAFFIDVLQKAFDTLKRPNEDIKRPHAASADPPPSTKPSAGVDFDSAGSDTTSGAPSDAHGPASENKPRDKSKSPIYEPEESTWDVRFSIFCLFEDLHKIREQVIKVWTEYNKGELDLVSASIITQAAIELVRRAEKEIYQTYADFFPTQSYEKLVYCLWCGSPFSDKLADGKLDPIKIGPFDEFIFLPTAQILFRFAIFRNLFTMGSWPPPVFPLSLHFISSPEALTESPRMREAEEEDRILSQLFLDMILQDKVDCSKQWEAVQLQQLATFPLDEVFKESLNETTYASARVIWKKGIVSLQNVFTWRLFLDVWRICGKTFEGANMLTSVGNQITKLLFIQHDSSNRNEIRWPRTADSLLRHISHLIEFRCHRVINSFIKMSVLEQHASYKPPDKDTQMRIASNFKIRSEPERKQLQENMEKLDLNFIMPPDEYEFMINRNPLYVGDSLMNLYVQTGYVGIELANHSVSIFSFAHLYNAWRQMGLVESLGLEWNIIEMMMDSQIVPLFAGEFPTTPGAIASRYRYRMGRTSAGNSAFLKRRPWLFRLPAADAIRQFFGDVEQKERGLHSLQELFQKRNQQASGSRTGSSKRANTSHRQLTPVQFMKQLLEHIPGMVVEMTIDYITLTQNCSEIIEGVYKELESSNDFEFVSREKTSEDNLCVTVTEFILDSNAEQYESFTRVGRPSEPFTGGPALKLAAKAFGEFLTKERERQKQNGTGKMHGRFVV</sequence>
<dbReference type="PANTHER" id="PTHR38795">
    <property type="entry name" value="DUF6604 DOMAIN-CONTAINING PROTEIN"/>
    <property type="match status" value="1"/>
</dbReference>
<dbReference type="VEuPathDB" id="FungiDB:UREG_04838"/>
<dbReference type="Pfam" id="PF20253">
    <property type="entry name" value="DUF6604"/>
    <property type="match status" value="1"/>
</dbReference>
<dbReference type="Proteomes" id="UP000002058">
    <property type="component" value="Unassembled WGS sequence"/>
</dbReference>
<dbReference type="OMA" id="WINCSAS"/>
<dbReference type="AlphaFoldDB" id="C4JUN5"/>
<dbReference type="InParanoid" id="C4JUN5"/>
<feature type="region of interest" description="Disordered" evidence="1">
    <location>
        <begin position="614"/>
        <end position="633"/>
    </location>
</feature>
<dbReference type="PANTHER" id="PTHR38795:SF1">
    <property type="entry name" value="DUF6604 DOMAIN-CONTAINING PROTEIN"/>
    <property type="match status" value="1"/>
</dbReference>
<evidence type="ECO:0000313" key="3">
    <source>
        <dbReference type="EMBL" id="EEP79996.1"/>
    </source>
</evidence>
<dbReference type="EMBL" id="CH476617">
    <property type="protein sequence ID" value="EEP79996.1"/>
    <property type="molecule type" value="Genomic_DNA"/>
</dbReference>
<dbReference type="STRING" id="336963.C4JUN5"/>
<gene>
    <name evidence="3" type="ORF">UREG_04838</name>
</gene>
<reference evidence="4" key="1">
    <citation type="journal article" date="2009" name="Genome Res.">
        <title>Comparative genomic analyses of the human fungal pathogens Coccidioides and their relatives.</title>
        <authorList>
            <person name="Sharpton T.J."/>
            <person name="Stajich J.E."/>
            <person name="Rounsley S.D."/>
            <person name="Gardner M.J."/>
            <person name="Wortman J.R."/>
            <person name="Jordar V.S."/>
            <person name="Maiti R."/>
            <person name="Kodira C.D."/>
            <person name="Neafsey D.E."/>
            <person name="Zeng Q."/>
            <person name="Hung C.-Y."/>
            <person name="McMahan C."/>
            <person name="Muszewska A."/>
            <person name="Grynberg M."/>
            <person name="Mandel M.A."/>
            <person name="Kellner E.M."/>
            <person name="Barker B.M."/>
            <person name="Galgiani J.N."/>
            <person name="Orbach M.J."/>
            <person name="Kirkland T.N."/>
            <person name="Cole G.T."/>
            <person name="Henn M.R."/>
            <person name="Birren B.W."/>
            <person name="Taylor J.W."/>
        </authorList>
    </citation>
    <scope>NUCLEOTIDE SEQUENCE [LARGE SCALE GENOMIC DNA]</scope>
    <source>
        <strain evidence="4">UAMH 1704</strain>
    </source>
</reference>